<feature type="compositionally biased region" description="Basic and acidic residues" evidence="1">
    <location>
        <begin position="15"/>
        <end position="26"/>
    </location>
</feature>
<protein>
    <submittedName>
        <fullName evidence="2">Uncharacterized protein</fullName>
    </submittedName>
</protein>
<proteinExistence type="predicted"/>
<gene>
    <name evidence="2" type="ORF">PBAH0796_LOCUS2974</name>
</gene>
<name>A0A7R9ZXX9_9DINO</name>
<dbReference type="AlphaFoldDB" id="A0A7R9ZXX9"/>
<evidence type="ECO:0000313" key="2">
    <source>
        <dbReference type="EMBL" id="CAD8347235.1"/>
    </source>
</evidence>
<feature type="region of interest" description="Disordered" evidence="1">
    <location>
        <begin position="120"/>
        <end position="168"/>
    </location>
</feature>
<dbReference type="EMBL" id="HBEG01005002">
    <property type="protein sequence ID" value="CAD8347235.1"/>
    <property type="molecule type" value="Transcribed_RNA"/>
</dbReference>
<reference evidence="2" key="1">
    <citation type="submission" date="2021-01" db="EMBL/GenBank/DDBJ databases">
        <authorList>
            <person name="Corre E."/>
            <person name="Pelletier E."/>
            <person name="Niang G."/>
            <person name="Scheremetjew M."/>
            <person name="Finn R."/>
            <person name="Kale V."/>
            <person name="Holt S."/>
            <person name="Cochrane G."/>
            <person name="Meng A."/>
            <person name="Brown T."/>
            <person name="Cohen L."/>
        </authorList>
    </citation>
    <scope>NUCLEOTIDE SEQUENCE</scope>
    <source>
        <strain evidence="2">Pbaha01</strain>
    </source>
</reference>
<accession>A0A7R9ZXX9</accession>
<organism evidence="2">
    <name type="scientific">Pyrodinium bahamense</name>
    <dbReference type="NCBI Taxonomy" id="73915"/>
    <lineage>
        <taxon>Eukaryota</taxon>
        <taxon>Sar</taxon>
        <taxon>Alveolata</taxon>
        <taxon>Dinophyceae</taxon>
        <taxon>Gonyaulacales</taxon>
        <taxon>Pyrocystaceae</taxon>
        <taxon>Pyrodinium</taxon>
    </lineage>
</organism>
<evidence type="ECO:0000256" key="1">
    <source>
        <dbReference type="SAM" id="MobiDB-lite"/>
    </source>
</evidence>
<sequence length="168" mass="18529">MKKHQQGQAKVQRRRISDQRRMRSLEARLPMPRPLPLAMDDADDYDKGRLWDDAAPQRVFPAVPEQAAARRAAEAGGAAQQARAAGEEQLADLVANWPAPKSSPHYSLKVWQVLAAVAREGEAPARASAAHSGPPGRAWTGTPRERGWGSRCRSTRREEQGGRSVHTR</sequence>
<feature type="region of interest" description="Disordered" evidence="1">
    <location>
        <begin position="1"/>
        <end position="41"/>
    </location>
</feature>